<accession>A0A382N3D1</accession>
<feature type="non-terminal residue" evidence="1">
    <location>
        <position position="31"/>
    </location>
</feature>
<gene>
    <name evidence="1" type="ORF">METZ01_LOCUS308124</name>
</gene>
<protein>
    <submittedName>
        <fullName evidence="1">Uncharacterized protein</fullName>
    </submittedName>
</protein>
<organism evidence="1">
    <name type="scientific">marine metagenome</name>
    <dbReference type="NCBI Taxonomy" id="408172"/>
    <lineage>
        <taxon>unclassified sequences</taxon>
        <taxon>metagenomes</taxon>
        <taxon>ecological metagenomes</taxon>
    </lineage>
</organism>
<evidence type="ECO:0000313" key="1">
    <source>
        <dbReference type="EMBL" id="SVC55270.1"/>
    </source>
</evidence>
<proteinExistence type="predicted"/>
<name>A0A382N3D1_9ZZZZ</name>
<sequence length="31" mass="3462">MTTELPKTMHAIVLTGHGGLDKLVFHDDWPT</sequence>
<dbReference type="EMBL" id="UINC01097508">
    <property type="protein sequence ID" value="SVC55270.1"/>
    <property type="molecule type" value="Genomic_DNA"/>
</dbReference>
<reference evidence="1" key="1">
    <citation type="submission" date="2018-05" db="EMBL/GenBank/DDBJ databases">
        <authorList>
            <person name="Lanie J.A."/>
            <person name="Ng W.-L."/>
            <person name="Kazmierczak K.M."/>
            <person name="Andrzejewski T.M."/>
            <person name="Davidsen T.M."/>
            <person name="Wayne K.J."/>
            <person name="Tettelin H."/>
            <person name="Glass J.I."/>
            <person name="Rusch D."/>
            <person name="Podicherti R."/>
            <person name="Tsui H.-C.T."/>
            <person name="Winkler M.E."/>
        </authorList>
    </citation>
    <scope>NUCLEOTIDE SEQUENCE</scope>
</reference>
<dbReference type="AlphaFoldDB" id="A0A382N3D1"/>